<feature type="binding site" evidence="6">
    <location>
        <position position="569"/>
    </location>
    <ligand>
        <name>ATP</name>
        <dbReference type="ChEBI" id="CHEBI:30616"/>
    </ligand>
</feature>
<protein>
    <recommendedName>
        <fullName evidence="9">Protein kinase domain-containing protein</fullName>
    </recommendedName>
</protein>
<feature type="coiled-coil region" evidence="7">
    <location>
        <begin position="120"/>
        <end position="161"/>
    </location>
</feature>
<evidence type="ECO:0000259" key="9">
    <source>
        <dbReference type="PROSITE" id="PS50011"/>
    </source>
</evidence>
<dbReference type="Gene3D" id="3.30.200.20">
    <property type="entry name" value="Phosphorylase Kinase, domain 1"/>
    <property type="match status" value="1"/>
</dbReference>
<keyword evidence="11" id="KW-1185">Reference proteome</keyword>
<evidence type="ECO:0000256" key="5">
    <source>
        <dbReference type="ARBA" id="ARBA00022840"/>
    </source>
</evidence>
<dbReference type="Pfam" id="PF07714">
    <property type="entry name" value="PK_Tyr_Ser-Thr"/>
    <property type="match status" value="1"/>
</dbReference>
<evidence type="ECO:0000256" key="6">
    <source>
        <dbReference type="PROSITE-ProRule" id="PRU10141"/>
    </source>
</evidence>
<keyword evidence="3 6" id="KW-0547">Nucleotide-binding</keyword>
<dbReference type="PANTHER" id="PTHR44329:SF11">
    <property type="entry name" value="OS09G0443600 PROTEIN"/>
    <property type="match status" value="1"/>
</dbReference>
<dbReference type="InterPro" id="IPR011009">
    <property type="entry name" value="Kinase-like_dom_sf"/>
</dbReference>
<dbReference type="InterPro" id="IPR000719">
    <property type="entry name" value="Prot_kinase_dom"/>
</dbReference>
<feature type="coiled-coil region" evidence="7">
    <location>
        <begin position="315"/>
        <end position="398"/>
    </location>
</feature>
<dbReference type="CDD" id="cd13999">
    <property type="entry name" value="STKc_MAP3K-like"/>
    <property type="match status" value="1"/>
</dbReference>
<dbReference type="PROSITE" id="PS00107">
    <property type="entry name" value="PROTEIN_KINASE_ATP"/>
    <property type="match status" value="1"/>
</dbReference>
<evidence type="ECO:0000256" key="4">
    <source>
        <dbReference type="ARBA" id="ARBA00022777"/>
    </source>
</evidence>
<sequence>MAPRRPAEELPAPTAAPQQASLLRRPVDPLRRLRDRVEELEGQLAAAREVVAAAEACRAAAAERDTALAEARGVQREAGAAAEVAAAATEMRNTACAQLAALHGEVQTLGQRLDAESAQAAAARGERDAARSQLAALQGEVQALSAEAAALRQEHDRLLSKAADASSAAQQVQALSAEAAGGKALRAQLRALQGARGGPATDAEALRAERDEAAAAAAAAQRRAAELCAALELERERPDSEPLVQQVAALMNERGALREELAALRRSHLADTAATADAGSARPGTAGRLRAEKRPEPLRASETLAEALQPFQLRAAAAEARAAEMASDLEREQKQAAEAAMKAATEAGRREAALQADAEQLRGTLAAAEARLGSAAELAALRSERDAAAAAAAAAEARAAELGAALERELFRAPADGGDDMAVEAEAEAAALREEVSALEARLAAAERRGRERAAAAERQAAHLRTELEAALRAAAAAAAARRSPTRPTAAAGREDVEELTGSLPSNGHHADGEGAYMGDARWQALRSLGSAAGWLVAPEEVALGRTLGQGAFGVTRMGSWRGGDVAVKAVRIGAPSEATSFLREVAALAALRHPNILGFYGACLQPPEHCWLLCEYLAGGSLSAWLHGARAQGGRAAPRRALVDKVRMALGVAQGMQALEAAQPPILHRDLKPSNVLLDAAGVPRVADMGLARRLTPANAASLTGETGTYVYMAPEMIRHEAYDQTADVYSWGVLLAEVLMQRPPYEGLYLTPVQAALAVGDDQLRPTLPPDTPAALVTLAAACFEPLPEHRPSFALISHHMRKVLAEMEGQAAAAGQGQENSFWGVGGLFGKARPAAAQLAAAAAQFGTVKN</sequence>
<evidence type="ECO:0000313" key="10">
    <source>
        <dbReference type="EMBL" id="KAK9833565.1"/>
    </source>
</evidence>
<keyword evidence="1" id="KW-0723">Serine/threonine-protein kinase</keyword>
<evidence type="ECO:0000256" key="7">
    <source>
        <dbReference type="SAM" id="Coils"/>
    </source>
</evidence>
<dbReference type="InterPro" id="IPR017441">
    <property type="entry name" value="Protein_kinase_ATP_BS"/>
</dbReference>
<evidence type="ECO:0000256" key="8">
    <source>
        <dbReference type="SAM" id="MobiDB-lite"/>
    </source>
</evidence>
<feature type="coiled-coil region" evidence="7">
    <location>
        <begin position="203"/>
        <end position="267"/>
    </location>
</feature>
<proteinExistence type="predicted"/>
<feature type="coiled-coil region" evidence="7">
    <location>
        <begin position="422"/>
        <end position="474"/>
    </location>
</feature>
<dbReference type="Gene3D" id="1.10.287.1490">
    <property type="match status" value="1"/>
</dbReference>
<organism evidence="10 11">
    <name type="scientific">Elliptochloris bilobata</name>
    <dbReference type="NCBI Taxonomy" id="381761"/>
    <lineage>
        <taxon>Eukaryota</taxon>
        <taxon>Viridiplantae</taxon>
        <taxon>Chlorophyta</taxon>
        <taxon>core chlorophytes</taxon>
        <taxon>Trebouxiophyceae</taxon>
        <taxon>Trebouxiophyceae incertae sedis</taxon>
        <taxon>Elliptochloris clade</taxon>
        <taxon>Elliptochloris</taxon>
    </lineage>
</organism>
<dbReference type="Gene3D" id="1.10.510.10">
    <property type="entry name" value="Transferase(Phosphotransferase) domain 1"/>
    <property type="match status" value="1"/>
</dbReference>
<dbReference type="GO" id="GO:0004674">
    <property type="term" value="F:protein serine/threonine kinase activity"/>
    <property type="evidence" value="ECO:0007669"/>
    <property type="project" value="UniProtKB-KW"/>
</dbReference>
<dbReference type="EMBL" id="JALJOU010000035">
    <property type="protein sequence ID" value="KAK9833565.1"/>
    <property type="molecule type" value="Genomic_DNA"/>
</dbReference>
<feature type="domain" description="Protein kinase" evidence="9">
    <location>
        <begin position="542"/>
        <end position="805"/>
    </location>
</feature>
<dbReference type="InterPro" id="IPR001245">
    <property type="entry name" value="Ser-Thr/Tyr_kinase_cat_dom"/>
</dbReference>
<dbReference type="PROSITE" id="PS50011">
    <property type="entry name" value="PROTEIN_KINASE_DOM"/>
    <property type="match status" value="1"/>
</dbReference>
<keyword evidence="2" id="KW-0808">Transferase</keyword>
<evidence type="ECO:0000256" key="1">
    <source>
        <dbReference type="ARBA" id="ARBA00022527"/>
    </source>
</evidence>
<name>A0AAW1RHI6_9CHLO</name>
<dbReference type="PANTHER" id="PTHR44329">
    <property type="entry name" value="SERINE/THREONINE-PROTEIN KINASE TNNI3K-RELATED"/>
    <property type="match status" value="1"/>
</dbReference>
<feature type="region of interest" description="Disordered" evidence="8">
    <location>
        <begin position="479"/>
        <end position="509"/>
    </location>
</feature>
<keyword evidence="7" id="KW-0175">Coiled coil</keyword>
<dbReference type="InterPro" id="IPR051681">
    <property type="entry name" value="Ser/Thr_Kinases-Pseudokinases"/>
</dbReference>
<gene>
    <name evidence="10" type="ORF">WJX81_006548</name>
</gene>
<reference evidence="10 11" key="1">
    <citation type="journal article" date="2024" name="Nat. Commun.">
        <title>Phylogenomics reveals the evolutionary origins of lichenization in chlorophyte algae.</title>
        <authorList>
            <person name="Puginier C."/>
            <person name="Libourel C."/>
            <person name="Otte J."/>
            <person name="Skaloud P."/>
            <person name="Haon M."/>
            <person name="Grisel S."/>
            <person name="Petersen M."/>
            <person name="Berrin J.G."/>
            <person name="Delaux P.M."/>
            <person name="Dal Grande F."/>
            <person name="Keller J."/>
        </authorList>
    </citation>
    <scope>NUCLEOTIDE SEQUENCE [LARGE SCALE GENOMIC DNA]</scope>
    <source>
        <strain evidence="10 11">SAG 245.80</strain>
    </source>
</reference>
<keyword evidence="5 6" id="KW-0067">ATP-binding</keyword>
<evidence type="ECO:0000313" key="11">
    <source>
        <dbReference type="Proteomes" id="UP001445335"/>
    </source>
</evidence>
<keyword evidence="4" id="KW-0418">Kinase</keyword>
<feature type="compositionally biased region" description="Low complexity" evidence="8">
    <location>
        <begin position="479"/>
        <end position="492"/>
    </location>
</feature>
<dbReference type="SMART" id="SM00220">
    <property type="entry name" value="S_TKc"/>
    <property type="match status" value="1"/>
</dbReference>
<dbReference type="GO" id="GO:0005524">
    <property type="term" value="F:ATP binding"/>
    <property type="evidence" value="ECO:0007669"/>
    <property type="project" value="UniProtKB-UniRule"/>
</dbReference>
<accession>A0AAW1RHI6</accession>
<feature type="compositionally biased region" description="Low complexity" evidence="8">
    <location>
        <begin position="9"/>
        <end position="24"/>
    </location>
</feature>
<dbReference type="InterPro" id="IPR008271">
    <property type="entry name" value="Ser/Thr_kinase_AS"/>
</dbReference>
<feature type="region of interest" description="Disordered" evidence="8">
    <location>
        <begin position="1"/>
        <end position="27"/>
    </location>
</feature>
<feature type="coiled-coil region" evidence="7">
    <location>
        <begin position="30"/>
        <end position="57"/>
    </location>
</feature>
<dbReference type="PROSITE" id="PS00108">
    <property type="entry name" value="PROTEIN_KINASE_ST"/>
    <property type="match status" value="1"/>
</dbReference>
<evidence type="ECO:0000256" key="3">
    <source>
        <dbReference type="ARBA" id="ARBA00022741"/>
    </source>
</evidence>
<dbReference type="AlphaFoldDB" id="A0AAW1RHI6"/>
<comment type="caution">
    <text evidence="10">The sequence shown here is derived from an EMBL/GenBank/DDBJ whole genome shotgun (WGS) entry which is preliminary data.</text>
</comment>
<dbReference type="SUPFAM" id="SSF56112">
    <property type="entry name" value="Protein kinase-like (PK-like)"/>
    <property type="match status" value="1"/>
</dbReference>
<evidence type="ECO:0000256" key="2">
    <source>
        <dbReference type="ARBA" id="ARBA00022679"/>
    </source>
</evidence>
<dbReference type="Proteomes" id="UP001445335">
    <property type="component" value="Unassembled WGS sequence"/>
</dbReference>
<feature type="region of interest" description="Disordered" evidence="8">
    <location>
        <begin position="272"/>
        <end position="295"/>
    </location>
</feature>